<keyword evidence="1" id="KW-1133">Transmembrane helix</keyword>
<dbReference type="Proteomes" id="UP000681720">
    <property type="component" value="Unassembled WGS sequence"/>
</dbReference>
<feature type="non-terminal residue" evidence="2">
    <location>
        <position position="1"/>
    </location>
</feature>
<accession>A0A8S2YU16</accession>
<protein>
    <submittedName>
        <fullName evidence="2">Uncharacterized protein</fullName>
    </submittedName>
</protein>
<keyword evidence="1" id="KW-0812">Transmembrane</keyword>
<gene>
    <name evidence="2" type="ORF">GIL414_LOCUS37979</name>
</gene>
<dbReference type="AlphaFoldDB" id="A0A8S2YU16"/>
<proteinExistence type="predicted"/>
<keyword evidence="1" id="KW-0472">Membrane</keyword>
<organism evidence="2 3">
    <name type="scientific">Rotaria magnacalcarata</name>
    <dbReference type="NCBI Taxonomy" id="392030"/>
    <lineage>
        <taxon>Eukaryota</taxon>
        <taxon>Metazoa</taxon>
        <taxon>Spiralia</taxon>
        <taxon>Gnathifera</taxon>
        <taxon>Rotifera</taxon>
        <taxon>Eurotatoria</taxon>
        <taxon>Bdelloidea</taxon>
        <taxon>Philodinida</taxon>
        <taxon>Philodinidae</taxon>
        <taxon>Rotaria</taxon>
    </lineage>
</organism>
<name>A0A8S2YU16_9BILA</name>
<comment type="caution">
    <text evidence="2">The sequence shown here is derived from an EMBL/GenBank/DDBJ whole genome shotgun (WGS) entry which is preliminary data.</text>
</comment>
<evidence type="ECO:0000313" key="2">
    <source>
        <dbReference type="EMBL" id="CAF4578552.1"/>
    </source>
</evidence>
<evidence type="ECO:0000313" key="3">
    <source>
        <dbReference type="Proteomes" id="UP000681720"/>
    </source>
</evidence>
<evidence type="ECO:0000256" key="1">
    <source>
        <dbReference type="SAM" id="Phobius"/>
    </source>
</evidence>
<sequence length="77" mass="8244">DDVIVISLKSSVGRKNSCDIVVVVVRVCFGRLRRATVMREADNSFIIDDDVVVINVVLMIVVVVVVEGGKVVGASSN</sequence>
<reference evidence="2" key="1">
    <citation type="submission" date="2021-02" db="EMBL/GenBank/DDBJ databases">
        <authorList>
            <person name="Nowell W R."/>
        </authorList>
    </citation>
    <scope>NUCLEOTIDE SEQUENCE</scope>
</reference>
<feature type="transmembrane region" description="Helical" evidence="1">
    <location>
        <begin position="52"/>
        <end position="72"/>
    </location>
</feature>
<dbReference type="EMBL" id="CAJOBJ010099050">
    <property type="protein sequence ID" value="CAF4578552.1"/>
    <property type="molecule type" value="Genomic_DNA"/>
</dbReference>